<protein>
    <submittedName>
        <fullName evidence="1">Cassette chromosome recombinase A1</fullName>
    </submittedName>
</protein>
<dbReference type="EMBL" id="KF279295">
    <property type="protein sequence ID" value="AGU43735.1"/>
    <property type="molecule type" value="Genomic_DNA"/>
</dbReference>
<organism evidence="1">
    <name type="scientific">Staphylococcus aureus</name>
    <dbReference type="NCBI Taxonomy" id="1280"/>
    <lineage>
        <taxon>Bacteria</taxon>
        <taxon>Bacillati</taxon>
        <taxon>Bacillota</taxon>
        <taxon>Bacilli</taxon>
        <taxon>Bacillales</taxon>
        <taxon>Staphylococcaceae</taxon>
        <taxon>Staphylococcus</taxon>
    </lineage>
</organism>
<evidence type="ECO:0000313" key="1">
    <source>
        <dbReference type="EMBL" id="AGU43735.1"/>
    </source>
</evidence>
<accession>T1WWA8</accession>
<sequence>QPSSIGIKYNTSFVKIYIQKRFTLNILYPYIETLFTLAKDKNLIGNPLFQKRTTQYLSIKPCNHRCA</sequence>
<proteinExistence type="predicted"/>
<name>T1WWA8_STAAU</name>
<feature type="non-terminal residue" evidence="1">
    <location>
        <position position="1"/>
    </location>
</feature>
<reference evidence="1" key="1">
    <citation type="submission" date="2013-06" db="EMBL/GenBank/DDBJ databases">
        <authorList>
            <person name="Dmitrenko O.A."/>
            <person name="Matveyev S.M."/>
        </authorList>
    </citation>
    <scope>NUCLEOTIDE SEQUENCE</scope>
    <source>
        <strain evidence="1">OD712</strain>
    </source>
</reference>
<gene>
    <name evidence="1" type="primary">ccrA1</name>
</gene>
<dbReference type="AlphaFoldDB" id="T1WWA8"/>